<dbReference type="GO" id="GO:0006298">
    <property type="term" value="P:mismatch repair"/>
    <property type="evidence" value="ECO:0007669"/>
    <property type="project" value="InterPro"/>
</dbReference>
<dbReference type="Gene3D" id="3.40.50.300">
    <property type="entry name" value="P-loop containing nucleotide triphosphate hydrolases"/>
    <property type="match status" value="1"/>
</dbReference>
<dbReference type="GO" id="GO:0140664">
    <property type="term" value="F:ATP-dependent DNA damage sensor activity"/>
    <property type="evidence" value="ECO:0007669"/>
    <property type="project" value="InterPro"/>
</dbReference>
<dbReference type="InterPro" id="IPR045076">
    <property type="entry name" value="MutS"/>
</dbReference>
<protein>
    <submittedName>
        <fullName evidence="1">DNA mismatch repair MUTS family protein</fullName>
    </submittedName>
</protein>
<dbReference type="AlphaFoldDB" id="A0A392PI32"/>
<reference evidence="1 2" key="1">
    <citation type="journal article" date="2018" name="Front. Plant Sci.">
        <title>Red Clover (Trifolium pratense) and Zigzag Clover (T. medium) - A Picture of Genomic Similarities and Differences.</title>
        <authorList>
            <person name="Dluhosova J."/>
            <person name="Istvanek J."/>
            <person name="Nedelnik J."/>
            <person name="Repkova J."/>
        </authorList>
    </citation>
    <scope>NUCLEOTIDE SEQUENCE [LARGE SCALE GENOMIC DNA]</scope>
    <source>
        <strain evidence="2">cv. 10/8</strain>
        <tissue evidence="1">Leaf</tissue>
    </source>
</reference>
<keyword evidence="2" id="KW-1185">Reference proteome</keyword>
<dbReference type="Proteomes" id="UP000265520">
    <property type="component" value="Unassembled WGS sequence"/>
</dbReference>
<dbReference type="GO" id="GO:0005524">
    <property type="term" value="F:ATP binding"/>
    <property type="evidence" value="ECO:0007669"/>
    <property type="project" value="InterPro"/>
</dbReference>
<dbReference type="PANTHER" id="PTHR48466">
    <property type="entry name" value="OS10G0509000 PROTEIN-RELATED"/>
    <property type="match status" value="1"/>
</dbReference>
<sequence length="62" mass="6533">MLGNRDLLLKPVTALDKAQPQPVPVDFLVSNKTRVIVITGPNTGGKTICLKTVGLAAMMAKS</sequence>
<dbReference type="SUPFAM" id="SSF52540">
    <property type="entry name" value="P-loop containing nucleoside triphosphate hydrolases"/>
    <property type="match status" value="1"/>
</dbReference>
<proteinExistence type="predicted"/>
<organism evidence="1 2">
    <name type="scientific">Trifolium medium</name>
    <dbReference type="NCBI Taxonomy" id="97028"/>
    <lineage>
        <taxon>Eukaryota</taxon>
        <taxon>Viridiplantae</taxon>
        <taxon>Streptophyta</taxon>
        <taxon>Embryophyta</taxon>
        <taxon>Tracheophyta</taxon>
        <taxon>Spermatophyta</taxon>
        <taxon>Magnoliopsida</taxon>
        <taxon>eudicotyledons</taxon>
        <taxon>Gunneridae</taxon>
        <taxon>Pentapetalae</taxon>
        <taxon>rosids</taxon>
        <taxon>fabids</taxon>
        <taxon>Fabales</taxon>
        <taxon>Fabaceae</taxon>
        <taxon>Papilionoideae</taxon>
        <taxon>50 kb inversion clade</taxon>
        <taxon>NPAAA clade</taxon>
        <taxon>Hologalegina</taxon>
        <taxon>IRL clade</taxon>
        <taxon>Trifolieae</taxon>
        <taxon>Trifolium</taxon>
    </lineage>
</organism>
<dbReference type="PANTHER" id="PTHR48466:SF2">
    <property type="entry name" value="OS10G0509000 PROTEIN"/>
    <property type="match status" value="1"/>
</dbReference>
<accession>A0A392PI32</accession>
<dbReference type="GO" id="GO:0030983">
    <property type="term" value="F:mismatched DNA binding"/>
    <property type="evidence" value="ECO:0007669"/>
    <property type="project" value="InterPro"/>
</dbReference>
<comment type="caution">
    <text evidence="1">The sequence shown here is derived from an EMBL/GenBank/DDBJ whole genome shotgun (WGS) entry which is preliminary data.</text>
</comment>
<dbReference type="EMBL" id="LXQA010080260">
    <property type="protein sequence ID" value="MCI11464.1"/>
    <property type="molecule type" value="Genomic_DNA"/>
</dbReference>
<feature type="non-terminal residue" evidence="1">
    <location>
        <position position="62"/>
    </location>
</feature>
<dbReference type="InterPro" id="IPR027417">
    <property type="entry name" value="P-loop_NTPase"/>
</dbReference>
<evidence type="ECO:0000313" key="1">
    <source>
        <dbReference type="EMBL" id="MCI11464.1"/>
    </source>
</evidence>
<evidence type="ECO:0000313" key="2">
    <source>
        <dbReference type="Proteomes" id="UP000265520"/>
    </source>
</evidence>
<name>A0A392PI32_9FABA</name>